<comment type="similarity">
    <text evidence="4">Belongs to the serine/threonine dehydratase family. DsdA subfamily.</text>
</comment>
<evidence type="ECO:0000256" key="3">
    <source>
        <dbReference type="ARBA" id="ARBA00023239"/>
    </source>
</evidence>
<dbReference type="PANTHER" id="PTHR48078:SF9">
    <property type="entry name" value="D-SERINE DEHYDRATASE"/>
    <property type="match status" value="1"/>
</dbReference>
<keyword evidence="3 4" id="KW-0456">Lyase</keyword>
<reference evidence="6 7" key="1">
    <citation type="journal article" date="2024" name="Int. J. Syst. Evol. Microbiol.">
        <title>Clostridium omnivorum sp. nov., isolated from anoxic soil under the treatment of reductive soil disinfestation.</title>
        <authorList>
            <person name="Ueki A."/>
            <person name="Tonouchi A."/>
            <person name="Kaku N."/>
            <person name="Honma S."/>
            <person name="Ueki K."/>
        </authorList>
    </citation>
    <scope>NUCLEOTIDE SEQUENCE [LARGE SCALE GENOMIC DNA]</scope>
    <source>
        <strain evidence="6 7">E14</strain>
    </source>
</reference>
<organism evidence="6 7">
    <name type="scientific">Clostridium omnivorum</name>
    <dbReference type="NCBI Taxonomy" id="1604902"/>
    <lineage>
        <taxon>Bacteria</taxon>
        <taxon>Bacillati</taxon>
        <taxon>Bacillota</taxon>
        <taxon>Clostridia</taxon>
        <taxon>Eubacteriales</taxon>
        <taxon>Clostridiaceae</taxon>
        <taxon>Clostridium</taxon>
    </lineage>
</organism>
<dbReference type="InterPro" id="IPR036052">
    <property type="entry name" value="TrpB-like_PALP_sf"/>
</dbReference>
<dbReference type="Pfam" id="PF00291">
    <property type="entry name" value="PALP"/>
    <property type="match status" value="1"/>
</dbReference>
<comment type="caution">
    <text evidence="6">The sequence shown here is derived from an EMBL/GenBank/DDBJ whole genome shotgun (WGS) entry which is preliminary data.</text>
</comment>
<evidence type="ECO:0000256" key="1">
    <source>
        <dbReference type="ARBA" id="ARBA00001933"/>
    </source>
</evidence>
<keyword evidence="2 4" id="KW-0663">Pyridoxal phosphate</keyword>
<protein>
    <recommendedName>
        <fullName evidence="4">Probable D-serine dehydratase</fullName>
        <ecNumber evidence="4">4.3.1.18</ecNumber>
    </recommendedName>
    <alternativeName>
        <fullName evidence="4">D-serine deaminase</fullName>
        <shortName evidence="4">DSD</shortName>
    </alternativeName>
</protein>
<comment type="cofactor">
    <cofactor evidence="1 4">
        <name>pyridoxal 5'-phosphate</name>
        <dbReference type="ChEBI" id="CHEBI:597326"/>
    </cofactor>
</comment>
<sequence length="424" mass="47319">MKENREVLEKLKKLEPVLWENNDYIDAAAGIDSTRIDIKKVYEAEDRLIRFAPLIKKLFPETVDGIIESPLVEIQSMKKSLESYYNKSIEGKMFLKCDSELKIAGSVKARGGIYEVLKHAEDIALESGKFSLQDDYSVLMSESFKELFSTYKIAVGSTGNLGLSIGIMSSALGFNVTVHMSRDAKRWKKDLLRSKGVTVIEYEEDYSKAVEQGRKQCTGDPKAYFIDDENSIDLFLGYSIAALRLKTQLWELGLTIDEEHKLNLYLPCGVGGAPGGITFGAKLIFGNNVKCYFVEPTHAPCMLLGLLTGRYNKVHVRDYNIDNITEADGLAVGSPSKLVSMVAEELMDGEYTIQDEEMFKLLALLRDSEGRKVEVSAAASLLGPTLLQADENTIHISWATGGLLLPEQEYLNAYKTGKQYLQQR</sequence>
<dbReference type="Gene3D" id="3.40.50.1100">
    <property type="match status" value="2"/>
</dbReference>
<name>A0ABQ5N8M3_9CLOT</name>
<feature type="modified residue" description="N6-(pyridoxal phosphate)lysine" evidence="4">
    <location>
        <position position="108"/>
    </location>
</feature>
<dbReference type="RefSeq" id="WP_264850855.1">
    <property type="nucleotide sequence ID" value="NZ_BRXR01000001.1"/>
</dbReference>
<evidence type="ECO:0000256" key="2">
    <source>
        <dbReference type="ARBA" id="ARBA00022898"/>
    </source>
</evidence>
<feature type="domain" description="Tryptophan synthase beta chain-like PALP" evidence="5">
    <location>
        <begin position="68"/>
        <end position="384"/>
    </location>
</feature>
<dbReference type="NCBIfam" id="NF002823">
    <property type="entry name" value="PRK02991.1"/>
    <property type="match status" value="1"/>
</dbReference>
<dbReference type="NCBIfam" id="TIGR02035">
    <property type="entry name" value="D_Ser_am_lyase"/>
    <property type="match status" value="1"/>
</dbReference>
<evidence type="ECO:0000259" key="5">
    <source>
        <dbReference type="Pfam" id="PF00291"/>
    </source>
</evidence>
<evidence type="ECO:0000313" key="7">
    <source>
        <dbReference type="Proteomes" id="UP001208567"/>
    </source>
</evidence>
<dbReference type="EMBL" id="BRXR01000001">
    <property type="protein sequence ID" value="GLC31532.1"/>
    <property type="molecule type" value="Genomic_DNA"/>
</dbReference>
<dbReference type="PANTHER" id="PTHR48078">
    <property type="entry name" value="THREONINE DEHYDRATASE, MITOCHONDRIAL-RELATED"/>
    <property type="match status" value="1"/>
</dbReference>
<dbReference type="InterPro" id="IPR011780">
    <property type="entry name" value="D_Ser_am_lyase"/>
</dbReference>
<keyword evidence="7" id="KW-1185">Reference proteome</keyword>
<accession>A0ABQ5N8M3</accession>
<dbReference type="InterPro" id="IPR050147">
    <property type="entry name" value="Ser/Thr_Dehydratase"/>
</dbReference>
<evidence type="ECO:0000256" key="4">
    <source>
        <dbReference type="HAMAP-Rule" id="MF_01030"/>
    </source>
</evidence>
<dbReference type="Proteomes" id="UP001208567">
    <property type="component" value="Unassembled WGS sequence"/>
</dbReference>
<dbReference type="InterPro" id="IPR001926">
    <property type="entry name" value="TrpB-like_PALP"/>
</dbReference>
<dbReference type="HAMAP" id="MF_01030">
    <property type="entry name" value="D_Ser_dehydrat"/>
    <property type="match status" value="1"/>
</dbReference>
<dbReference type="EC" id="4.3.1.18" evidence="4"/>
<proteinExistence type="inferred from homology"/>
<gene>
    <name evidence="4 6" type="primary">dsdA</name>
    <name evidence="6" type="ORF">bsdE14_29420</name>
</gene>
<comment type="catalytic activity">
    <reaction evidence="4">
        <text>D-serine = pyruvate + NH4(+)</text>
        <dbReference type="Rhea" id="RHEA:13977"/>
        <dbReference type="ChEBI" id="CHEBI:15361"/>
        <dbReference type="ChEBI" id="CHEBI:28938"/>
        <dbReference type="ChEBI" id="CHEBI:35247"/>
        <dbReference type="EC" id="4.3.1.18"/>
    </reaction>
</comment>
<dbReference type="SUPFAM" id="SSF53686">
    <property type="entry name" value="Tryptophan synthase beta subunit-like PLP-dependent enzymes"/>
    <property type="match status" value="1"/>
</dbReference>
<evidence type="ECO:0000313" key="6">
    <source>
        <dbReference type="EMBL" id="GLC31532.1"/>
    </source>
</evidence>